<name>A0A072PR05_9EURO</name>
<dbReference type="Proteomes" id="UP000027920">
    <property type="component" value="Unassembled WGS sequence"/>
</dbReference>
<dbReference type="OrthoDB" id="1028014at2759"/>
<proteinExistence type="predicted"/>
<dbReference type="EMBL" id="AMGV01000001">
    <property type="protein sequence ID" value="KEF62261.1"/>
    <property type="molecule type" value="Genomic_DNA"/>
</dbReference>
<dbReference type="GO" id="GO:0005634">
    <property type="term" value="C:nucleus"/>
    <property type="evidence" value="ECO:0007669"/>
    <property type="project" value="TreeGrafter"/>
</dbReference>
<gene>
    <name evidence="2" type="ORF">A1O9_00233</name>
</gene>
<evidence type="ECO:0000313" key="3">
    <source>
        <dbReference type="Proteomes" id="UP000027920"/>
    </source>
</evidence>
<protein>
    <submittedName>
        <fullName evidence="2">Uncharacterized protein</fullName>
    </submittedName>
</protein>
<dbReference type="InterPro" id="IPR046341">
    <property type="entry name" value="SET_dom_sf"/>
</dbReference>
<keyword evidence="3" id="KW-1185">Reference proteome</keyword>
<evidence type="ECO:0000256" key="1">
    <source>
        <dbReference type="SAM" id="MobiDB-lite"/>
    </source>
</evidence>
<dbReference type="Gene3D" id="2.170.270.10">
    <property type="entry name" value="SET domain"/>
    <property type="match status" value="1"/>
</dbReference>
<feature type="region of interest" description="Disordered" evidence="1">
    <location>
        <begin position="61"/>
        <end position="90"/>
    </location>
</feature>
<comment type="caution">
    <text evidence="2">The sequence shown here is derived from an EMBL/GenBank/DDBJ whole genome shotgun (WGS) entry which is preliminary data.</text>
</comment>
<accession>A0A072PR05</accession>
<dbReference type="SUPFAM" id="SSF82199">
    <property type="entry name" value="SET domain"/>
    <property type="match status" value="1"/>
</dbReference>
<feature type="region of interest" description="Disordered" evidence="1">
    <location>
        <begin position="152"/>
        <end position="175"/>
    </location>
</feature>
<evidence type="ECO:0000313" key="2">
    <source>
        <dbReference type="EMBL" id="KEF62261.1"/>
    </source>
</evidence>
<dbReference type="InterPro" id="IPR050869">
    <property type="entry name" value="H3K4_H4K5_MeTrfase"/>
</dbReference>
<dbReference type="RefSeq" id="XP_013264851.1">
    <property type="nucleotide sequence ID" value="XM_013409397.1"/>
</dbReference>
<sequence length="362" mass="39723">MQHRRQRTSFYDHIVVREWKYRLGEAGAVFCSEACQKQWDGDCGLIGIAAHSAVESATKQQLRRRGNGQAATVGLSDDSENGTQRPPTTEEDIISVWKAAGLVGKQIVAARTTTKPSKSDRRILRTAEEGSADHDVLAYILSAVLSADKRSAARGTAADDGKDGKDDDEQQLAPPAIPGAHMVLKLFPDLMTLADDRMVYASNSSLPGYINAYHHLLAILPTPLLKFLRPALCHEIASRASHNAFSIRPAGNSDGEQSGEFLGRGIWPEASFFNHSCRPNVKKERIGRVWVFTAAAAAASGEEMGGESVGEGEELCITYLGGDERDLDVRARRKKLRDEWGFDCRCRRCEEELRELAQSGKV</sequence>
<dbReference type="PANTHER" id="PTHR12197:SF294">
    <property type="entry name" value="POTENTIAL PROTEIN LYSINE METHYLTRANSFERASE SET6"/>
    <property type="match status" value="1"/>
</dbReference>
<dbReference type="VEuPathDB" id="FungiDB:A1O9_00233"/>
<dbReference type="CDD" id="cd20071">
    <property type="entry name" value="SET_SMYD"/>
    <property type="match status" value="1"/>
</dbReference>
<reference evidence="2 3" key="1">
    <citation type="submission" date="2013-03" db="EMBL/GenBank/DDBJ databases">
        <title>The Genome Sequence of Exophiala aquamarina CBS 119918.</title>
        <authorList>
            <consortium name="The Broad Institute Genomics Platform"/>
            <person name="Cuomo C."/>
            <person name="de Hoog S."/>
            <person name="Gorbushina A."/>
            <person name="Walker B."/>
            <person name="Young S.K."/>
            <person name="Zeng Q."/>
            <person name="Gargeya S."/>
            <person name="Fitzgerald M."/>
            <person name="Haas B."/>
            <person name="Abouelleil A."/>
            <person name="Allen A.W."/>
            <person name="Alvarado L."/>
            <person name="Arachchi H.M."/>
            <person name="Berlin A.M."/>
            <person name="Chapman S.B."/>
            <person name="Gainer-Dewar J."/>
            <person name="Goldberg J."/>
            <person name="Griggs A."/>
            <person name="Gujja S."/>
            <person name="Hansen M."/>
            <person name="Howarth C."/>
            <person name="Imamovic A."/>
            <person name="Ireland A."/>
            <person name="Larimer J."/>
            <person name="McCowan C."/>
            <person name="Murphy C."/>
            <person name="Pearson M."/>
            <person name="Poon T.W."/>
            <person name="Priest M."/>
            <person name="Roberts A."/>
            <person name="Saif S."/>
            <person name="Shea T."/>
            <person name="Sisk P."/>
            <person name="Sykes S."/>
            <person name="Wortman J."/>
            <person name="Nusbaum C."/>
            <person name="Birren B."/>
        </authorList>
    </citation>
    <scope>NUCLEOTIDE SEQUENCE [LARGE SCALE GENOMIC DNA]</scope>
    <source>
        <strain evidence="2 3">CBS 119918</strain>
    </source>
</reference>
<dbReference type="STRING" id="1182545.A0A072PR05"/>
<dbReference type="HOGENOM" id="CLU_038964_1_0_1"/>
<dbReference type="PANTHER" id="PTHR12197">
    <property type="entry name" value="HISTONE-LYSINE N-METHYLTRANSFERASE SMYD"/>
    <property type="match status" value="1"/>
</dbReference>
<organism evidence="2 3">
    <name type="scientific">Exophiala aquamarina CBS 119918</name>
    <dbReference type="NCBI Taxonomy" id="1182545"/>
    <lineage>
        <taxon>Eukaryota</taxon>
        <taxon>Fungi</taxon>
        <taxon>Dikarya</taxon>
        <taxon>Ascomycota</taxon>
        <taxon>Pezizomycotina</taxon>
        <taxon>Eurotiomycetes</taxon>
        <taxon>Chaetothyriomycetidae</taxon>
        <taxon>Chaetothyriales</taxon>
        <taxon>Herpotrichiellaceae</taxon>
        <taxon>Exophiala</taxon>
    </lineage>
</organism>
<feature type="compositionally biased region" description="Basic and acidic residues" evidence="1">
    <location>
        <begin position="152"/>
        <end position="165"/>
    </location>
</feature>
<dbReference type="GeneID" id="25275185"/>
<dbReference type="AlphaFoldDB" id="A0A072PR05"/>